<dbReference type="STRING" id="1120955.SAMN03080610_01722"/>
<protein>
    <submittedName>
        <fullName evidence="1">Uncharacterized protein</fullName>
    </submittedName>
</protein>
<dbReference type="InterPro" id="IPR046184">
    <property type="entry name" value="DUF6212"/>
</dbReference>
<reference evidence="1 2" key="1">
    <citation type="submission" date="2016-10" db="EMBL/GenBank/DDBJ databases">
        <authorList>
            <person name="de Groot N.N."/>
        </authorList>
    </citation>
    <scope>NUCLEOTIDE SEQUENCE [LARGE SCALE GENOMIC DNA]</scope>
    <source>
        <strain evidence="1 2">DSM 2698</strain>
    </source>
</reference>
<dbReference type="Proteomes" id="UP000199347">
    <property type="component" value="Unassembled WGS sequence"/>
</dbReference>
<organism evidence="1 2">
    <name type="scientific">Afifella marina DSM 2698</name>
    <dbReference type="NCBI Taxonomy" id="1120955"/>
    <lineage>
        <taxon>Bacteria</taxon>
        <taxon>Pseudomonadati</taxon>
        <taxon>Pseudomonadota</taxon>
        <taxon>Alphaproteobacteria</taxon>
        <taxon>Hyphomicrobiales</taxon>
        <taxon>Afifellaceae</taxon>
        <taxon>Afifella</taxon>
    </lineage>
</organism>
<gene>
    <name evidence="1" type="ORF">SAMN03080610_01722</name>
</gene>
<evidence type="ECO:0000313" key="2">
    <source>
        <dbReference type="Proteomes" id="UP000199347"/>
    </source>
</evidence>
<proteinExistence type="predicted"/>
<keyword evidence="2" id="KW-1185">Reference proteome</keyword>
<sequence>MPDPTAFSSGIFVDPESAQQIFGASSQVFVSEGLAERLGDLSHLPTSVTLFDQDGRLRSSGSHSGAAAHVLIDAIPHGVFLIACGDGEQEIAAKLVGFFKRHDARPVPSLAVIDVTETDAALLRFTHAFLPAMSHRLAIQEEVLGRRESELAEMRQHAEWQQLQLRLGREMVEALGYSTRMLAYEVPPGHRTVGPGGDVEATSLVQRLPVDLAGINAVSLYVVTPKKTSGQIIVTLGPPDLRQSLARAEIASTDLQAGWNDIVLEKAVGPIHGDGVLTVSFLRDAKVAAPLLSLTDETTDRFGLIDPDGAGSLALKVWKGLSPEAFPAANRAALRISRSPLDTSAFSERLHYIFGAAEEAVLRQASKGGPLSATESNGQIGLRTLPGKVGGFRLADAIKPGTLTISVDLTRAADDVDEEIETAIFAIPSHDLVLRDADELRQLVDALFAQDADARANLPASLTRRLPKATRTTLQLTFAGPTEETMDVVVALRNSSGVEVALSASHMAVDKIEELRSEFEPPFARRIPFAELKSRMSYMFGDSEGRRASEGLGFSVFEISDVENFMQTHPLPDGLSGARGVGILPEGLVRVGARVMTSHRLGPDAEYGLFLIRRGAGEDDPAAFARAMERFVEEGGTVRPDFVIASAKVDTKPNERHDFAIELETPLAQPADLLCTIRSLSGHISFAWCRWYGLDLTVAGKGAHRLELTGGKAKPRSDR</sequence>
<dbReference type="RefSeq" id="WP_092811618.1">
    <property type="nucleotide sequence ID" value="NZ_FMVW01000003.1"/>
</dbReference>
<accession>A0A1G5NB16</accession>
<dbReference type="Pfam" id="PF19717">
    <property type="entry name" value="DUF6212"/>
    <property type="match status" value="2"/>
</dbReference>
<dbReference type="EMBL" id="FMVW01000003">
    <property type="protein sequence ID" value="SCZ34593.1"/>
    <property type="molecule type" value="Genomic_DNA"/>
</dbReference>
<dbReference type="OrthoDB" id="8479322at2"/>
<evidence type="ECO:0000313" key="1">
    <source>
        <dbReference type="EMBL" id="SCZ34593.1"/>
    </source>
</evidence>
<name>A0A1G5NB16_AFIMA</name>
<dbReference type="AlphaFoldDB" id="A0A1G5NB16"/>